<evidence type="ECO:0008006" key="3">
    <source>
        <dbReference type="Google" id="ProtNLM"/>
    </source>
</evidence>
<evidence type="ECO:0000313" key="2">
    <source>
        <dbReference type="Proteomes" id="UP001150266"/>
    </source>
</evidence>
<dbReference type="Gene3D" id="2.80.10.50">
    <property type="match status" value="1"/>
</dbReference>
<dbReference type="EMBL" id="JAOTPV010000034">
    <property type="protein sequence ID" value="KAJ4468913.1"/>
    <property type="molecule type" value="Genomic_DNA"/>
</dbReference>
<accession>A0A9W8ZXM0</accession>
<protein>
    <recommendedName>
        <fullName evidence="3">Ricin B lectin domain-containing protein</fullName>
    </recommendedName>
</protein>
<dbReference type="AlphaFoldDB" id="A0A9W8ZXM0"/>
<comment type="caution">
    <text evidence="1">The sequence shown here is derived from an EMBL/GenBank/DDBJ whole genome shotgun (WGS) entry which is preliminary data.</text>
</comment>
<evidence type="ECO:0000313" key="1">
    <source>
        <dbReference type="EMBL" id="KAJ4468913.1"/>
    </source>
</evidence>
<reference evidence="1" key="1">
    <citation type="submission" date="2022-08" db="EMBL/GenBank/DDBJ databases">
        <title>A Global Phylogenomic Analysis of the Shiitake Genus Lentinula.</title>
        <authorList>
            <consortium name="DOE Joint Genome Institute"/>
            <person name="Sierra-Patev S."/>
            <person name="Min B."/>
            <person name="Naranjo-Ortiz M."/>
            <person name="Looney B."/>
            <person name="Konkel Z."/>
            <person name="Slot J.C."/>
            <person name="Sakamoto Y."/>
            <person name="Steenwyk J.L."/>
            <person name="Rokas A."/>
            <person name="Carro J."/>
            <person name="Camarero S."/>
            <person name="Ferreira P."/>
            <person name="Molpeceres G."/>
            <person name="Ruiz-Duenas F.J."/>
            <person name="Serrano A."/>
            <person name="Henrissat B."/>
            <person name="Drula E."/>
            <person name="Hughes K.W."/>
            <person name="Mata J.L."/>
            <person name="Ishikawa N.K."/>
            <person name="Vargas-Isla R."/>
            <person name="Ushijima S."/>
            <person name="Smith C.A."/>
            <person name="Ahrendt S."/>
            <person name="Andreopoulos W."/>
            <person name="He G."/>
            <person name="Labutti K."/>
            <person name="Lipzen A."/>
            <person name="Ng V."/>
            <person name="Riley R."/>
            <person name="Sandor L."/>
            <person name="Barry K."/>
            <person name="Martinez A.T."/>
            <person name="Xiao Y."/>
            <person name="Gibbons J.G."/>
            <person name="Terashima K."/>
            <person name="Grigoriev I.V."/>
            <person name="Hibbett D.S."/>
        </authorList>
    </citation>
    <scope>NUCLEOTIDE SEQUENCE</scope>
    <source>
        <strain evidence="1">JLM2183</strain>
    </source>
</reference>
<name>A0A9W8ZXM0_9AGAR</name>
<sequence length="139" mass="15396">MALDLSKGDGKSLIGWTKHNNSNQQFILTSLGHGGGYLVQSAWNGNYATVEDGISTGVAVWISRHDTGVIRMGREFSLPTGKILSIHARFGDSRRNYDSDNESDDELHDAFEDGLDLVLQQTKAPNIIVEESEKSRMMR</sequence>
<dbReference type="SUPFAM" id="SSF50370">
    <property type="entry name" value="Ricin B-like lectins"/>
    <property type="match status" value="1"/>
</dbReference>
<dbReference type="Proteomes" id="UP001150266">
    <property type="component" value="Unassembled WGS sequence"/>
</dbReference>
<dbReference type="InterPro" id="IPR035992">
    <property type="entry name" value="Ricin_B-like_lectins"/>
</dbReference>
<keyword evidence="2" id="KW-1185">Reference proteome</keyword>
<proteinExistence type="predicted"/>
<gene>
    <name evidence="1" type="ORF">J3R30DRAFT_3409947</name>
</gene>
<dbReference type="OrthoDB" id="3228793at2759"/>
<organism evidence="1 2">
    <name type="scientific">Lentinula aciculospora</name>
    <dbReference type="NCBI Taxonomy" id="153920"/>
    <lineage>
        <taxon>Eukaryota</taxon>
        <taxon>Fungi</taxon>
        <taxon>Dikarya</taxon>
        <taxon>Basidiomycota</taxon>
        <taxon>Agaricomycotina</taxon>
        <taxon>Agaricomycetes</taxon>
        <taxon>Agaricomycetidae</taxon>
        <taxon>Agaricales</taxon>
        <taxon>Marasmiineae</taxon>
        <taxon>Omphalotaceae</taxon>
        <taxon>Lentinula</taxon>
    </lineage>
</organism>